<evidence type="ECO:0000313" key="2">
    <source>
        <dbReference type="Proteomes" id="UP000759131"/>
    </source>
</evidence>
<name>A0A7R9M1G0_9ACAR</name>
<keyword evidence="2" id="KW-1185">Reference proteome</keyword>
<reference evidence="1" key="1">
    <citation type="submission" date="2020-11" db="EMBL/GenBank/DDBJ databases">
        <authorList>
            <person name="Tran Van P."/>
        </authorList>
    </citation>
    <scope>NUCLEOTIDE SEQUENCE</scope>
</reference>
<proteinExistence type="predicted"/>
<dbReference type="EMBL" id="OC914273">
    <property type="protein sequence ID" value="CAD7651774.1"/>
    <property type="molecule type" value="Genomic_DNA"/>
</dbReference>
<dbReference type="Proteomes" id="UP000759131">
    <property type="component" value="Unassembled WGS sequence"/>
</dbReference>
<dbReference type="EMBL" id="CAJPIZ010059698">
    <property type="protein sequence ID" value="CAG2123577.1"/>
    <property type="molecule type" value="Genomic_DNA"/>
</dbReference>
<protein>
    <submittedName>
        <fullName evidence="1">Uncharacterized protein</fullName>
    </submittedName>
</protein>
<evidence type="ECO:0000313" key="1">
    <source>
        <dbReference type="EMBL" id="CAD7651774.1"/>
    </source>
</evidence>
<sequence>MAPIVAQIEPFFPDRQRPAKHRITSTATRVVRAETSCAAIAVQTLSISSAMIRRSTRRTCLRASGCAGSVNNW</sequence>
<gene>
    <name evidence="1" type="ORF">OSB1V03_LOCUS23522</name>
</gene>
<dbReference type="AlphaFoldDB" id="A0A7R9M1G0"/>
<accession>A0A7R9M1G0</accession>
<organism evidence="1">
    <name type="scientific">Medioppia subpectinata</name>
    <dbReference type="NCBI Taxonomy" id="1979941"/>
    <lineage>
        <taxon>Eukaryota</taxon>
        <taxon>Metazoa</taxon>
        <taxon>Ecdysozoa</taxon>
        <taxon>Arthropoda</taxon>
        <taxon>Chelicerata</taxon>
        <taxon>Arachnida</taxon>
        <taxon>Acari</taxon>
        <taxon>Acariformes</taxon>
        <taxon>Sarcoptiformes</taxon>
        <taxon>Oribatida</taxon>
        <taxon>Brachypylina</taxon>
        <taxon>Oppioidea</taxon>
        <taxon>Oppiidae</taxon>
        <taxon>Medioppia</taxon>
    </lineage>
</organism>